<dbReference type="GO" id="GO:0016020">
    <property type="term" value="C:membrane"/>
    <property type="evidence" value="ECO:0007669"/>
    <property type="project" value="UniProtKB-SubCell"/>
</dbReference>
<dbReference type="InterPro" id="IPR032808">
    <property type="entry name" value="DoxX"/>
</dbReference>
<keyword evidence="4" id="KW-0472">Membrane</keyword>
<reference evidence="5 6" key="1">
    <citation type="submission" date="2018-07" db="EMBL/GenBank/DDBJ databases">
        <title>Draft genome of the type strain Streptomyces armeniacus ATCC 15676.</title>
        <authorList>
            <person name="Labana P."/>
            <person name="Gosse J.T."/>
            <person name="Boddy C.N."/>
        </authorList>
    </citation>
    <scope>NUCLEOTIDE SEQUENCE [LARGE SCALE GENOMIC DNA]</scope>
    <source>
        <strain evidence="5 6">ATCC 15676</strain>
    </source>
</reference>
<evidence type="ECO:0000256" key="3">
    <source>
        <dbReference type="ARBA" id="ARBA00022989"/>
    </source>
</evidence>
<gene>
    <name evidence="5" type="ORF">DVA86_16835</name>
</gene>
<proteinExistence type="predicted"/>
<protein>
    <submittedName>
        <fullName evidence="5">DoxX family membrane protein</fullName>
    </submittedName>
</protein>
<dbReference type="Proteomes" id="UP000254425">
    <property type="component" value="Chromosome"/>
</dbReference>
<sequence length="158" mass="16501">MLAAIFISGGVNALRQSEGHAKAAEPFFDKTLGKQSEKLPDSVPTDGETLVKLDGAVKVGAGALLALGKCPRLAAALLLASLVPTTAAGHPFWEEEDEEARQNQLIHFLKNAGLAGGLLLAMADTEGKPSLGWRARHAAQETGKRVGDGVSRCHPSRG</sequence>
<dbReference type="EMBL" id="CP031320">
    <property type="protein sequence ID" value="AXK37392.1"/>
    <property type="molecule type" value="Genomic_DNA"/>
</dbReference>
<evidence type="ECO:0000313" key="6">
    <source>
        <dbReference type="Proteomes" id="UP000254425"/>
    </source>
</evidence>
<keyword evidence="3" id="KW-1133">Transmembrane helix</keyword>
<organism evidence="5 6">
    <name type="scientific">Streptomyces armeniacus</name>
    <dbReference type="NCBI Taxonomy" id="83291"/>
    <lineage>
        <taxon>Bacteria</taxon>
        <taxon>Bacillati</taxon>
        <taxon>Actinomycetota</taxon>
        <taxon>Actinomycetes</taxon>
        <taxon>Kitasatosporales</taxon>
        <taxon>Streptomycetaceae</taxon>
        <taxon>Streptomyces</taxon>
    </lineage>
</organism>
<accession>A0A345Y0H6</accession>
<dbReference type="AlphaFoldDB" id="A0A345Y0H6"/>
<keyword evidence="2" id="KW-0812">Transmembrane</keyword>
<dbReference type="Pfam" id="PF07681">
    <property type="entry name" value="DoxX"/>
    <property type="match status" value="1"/>
</dbReference>
<dbReference type="KEGG" id="sarm:DVA86_16835"/>
<evidence type="ECO:0000256" key="1">
    <source>
        <dbReference type="ARBA" id="ARBA00004141"/>
    </source>
</evidence>
<evidence type="ECO:0000313" key="5">
    <source>
        <dbReference type="EMBL" id="AXK37392.1"/>
    </source>
</evidence>
<name>A0A345Y0H6_9ACTN</name>
<evidence type="ECO:0000256" key="2">
    <source>
        <dbReference type="ARBA" id="ARBA00022692"/>
    </source>
</evidence>
<evidence type="ECO:0000256" key="4">
    <source>
        <dbReference type="ARBA" id="ARBA00023136"/>
    </source>
</evidence>
<comment type="subcellular location">
    <subcellularLocation>
        <location evidence="1">Membrane</location>
        <topology evidence="1">Multi-pass membrane protein</topology>
    </subcellularLocation>
</comment>
<keyword evidence="6" id="KW-1185">Reference proteome</keyword>